<name>A0A2U3ECT6_PURLI</name>
<reference evidence="2 3" key="1">
    <citation type="journal article" date="2016" name="Front. Microbiol.">
        <title>Genome and transcriptome sequences reveal the specific parasitism of the nematophagous Purpureocillium lilacinum 36-1.</title>
        <authorList>
            <person name="Xie J."/>
            <person name="Li S."/>
            <person name="Mo C."/>
            <person name="Xiao X."/>
            <person name="Peng D."/>
            <person name="Wang G."/>
            <person name="Xiao Y."/>
        </authorList>
    </citation>
    <scope>NUCLEOTIDE SEQUENCE [LARGE SCALE GENOMIC DNA]</scope>
    <source>
        <strain evidence="2 3">36-1</strain>
    </source>
</reference>
<accession>A0A2U3ECT6</accession>
<proteinExistence type="predicted"/>
<organism evidence="2 3">
    <name type="scientific">Purpureocillium lilacinum</name>
    <name type="common">Paecilomyces lilacinus</name>
    <dbReference type="NCBI Taxonomy" id="33203"/>
    <lineage>
        <taxon>Eukaryota</taxon>
        <taxon>Fungi</taxon>
        <taxon>Dikarya</taxon>
        <taxon>Ascomycota</taxon>
        <taxon>Pezizomycotina</taxon>
        <taxon>Sordariomycetes</taxon>
        <taxon>Hypocreomycetidae</taxon>
        <taxon>Hypocreales</taxon>
        <taxon>Ophiocordycipitaceae</taxon>
        <taxon>Purpureocillium</taxon>
    </lineage>
</organism>
<sequence>MIASHSEELSAERAVDKCLPYRHQVAGVRVESNSLPRHTLNGVCSVLHKAAPRAPWSELRISFAAGNDTEGVQPKLLSLRGATSRPWPRECRPAQMPGYPGSRDRENRASSARSVRASNRSAVAPSGRGGKTMKILAMHNLDVDSDPKGNQTQGRCTAGAYEFGSGPRFFIPSAVFITLSTSTTPSGTACSTVTVDSVARILAPGLGWRISNTWPLTLGLAGWFAADSLWGHDGNEQMESMPAKPVPADACTRMVARQQPRKPPSAGFLHAARVRQLSSPQLRTSPTNSDVQ</sequence>
<evidence type="ECO:0000313" key="3">
    <source>
        <dbReference type="Proteomes" id="UP000245956"/>
    </source>
</evidence>
<dbReference type="AlphaFoldDB" id="A0A2U3ECT6"/>
<evidence type="ECO:0000256" key="1">
    <source>
        <dbReference type="SAM" id="MobiDB-lite"/>
    </source>
</evidence>
<dbReference type="Proteomes" id="UP000245956">
    <property type="component" value="Unassembled WGS sequence"/>
</dbReference>
<comment type="caution">
    <text evidence="2">The sequence shown here is derived from an EMBL/GenBank/DDBJ whole genome shotgun (WGS) entry which is preliminary data.</text>
</comment>
<protein>
    <submittedName>
        <fullName evidence="2">Uncharacterized protein</fullName>
    </submittedName>
</protein>
<evidence type="ECO:0000313" key="2">
    <source>
        <dbReference type="EMBL" id="PWI72325.1"/>
    </source>
</evidence>
<feature type="region of interest" description="Disordered" evidence="1">
    <location>
        <begin position="83"/>
        <end position="129"/>
    </location>
</feature>
<dbReference type="EMBL" id="LCWV01000006">
    <property type="protein sequence ID" value="PWI72325.1"/>
    <property type="molecule type" value="Genomic_DNA"/>
</dbReference>
<feature type="compositionally biased region" description="Low complexity" evidence="1">
    <location>
        <begin position="109"/>
        <end position="124"/>
    </location>
</feature>
<gene>
    <name evidence="2" type="ORF">PCL_10948</name>
</gene>